<dbReference type="AlphaFoldDB" id="A0A1S7DRR2"/>
<keyword evidence="1" id="KW-0812">Transmembrane</keyword>
<reference evidence="2 3" key="1">
    <citation type="submission" date="2015-06" db="EMBL/GenBank/DDBJ databases">
        <title>R. anatipestifer strain HXb2 is the most virulent strain so far, and the genome sequence would help us uncover the pathogenesis.</title>
        <authorList>
            <person name="Hu Q."/>
            <person name="Qi J."/>
            <person name="Bo H."/>
            <person name="Liu G."/>
            <person name="Tao M."/>
            <person name="Ding Y."/>
            <person name="Xue Y."/>
        </authorList>
    </citation>
    <scope>NUCLEOTIDE SEQUENCE [LARGE SCALE GENOMIC DNA]</scope>
    <source>
        <strain evidence="2 3">HXb2</strain>
    </source>
</reference>
<evidence type="ECO:0000313" key="3">
    <source>
        <dbReference type="Proteomes" id="UP000189883"/>
    </source>
</evidence>
<keyword evidence="1" id="KW-1133">Transmembrane helix</keyword>
<dbReference type="Proteomes" id="UP000189883">
    <property type="component" value="Chromosome"/>
</dbReference>
<evidence type="ECO:0000313" key="2">
    <source>
        <dbReference type="EMBL" id="AQY21807.1"/>
    </source>
</evidence>
<dbReference type="EMBL" id="CP011859">
    <property type="protein sequence ID" value="AQY21807.1"/>
    <property type="molecule type" value="Genomic_DNA"/>
</dbReference>
<evidence type="ECO:0000256" key="1">
    <source>
        <dbReference type="SAM" id="Phobius"/>
    </source>
</evidence>
<protein>
    <submittedName>
        <fullName evidence="2">Uncharacterized protein</fullName>
    </submittedName>
</protein>
<name>A0A1S7DRR2_RIEAN</name>
<keyword evidence="1" id="KW-0472">Membrane</keyword>
<organism evidence="2 3">
    <name type="scientific">Riemerella anatipestifer</name>
    <name type="common">Moraxella anatipestifer</name>
    <dbReference type="NCBI Taxonomy" id="34085"/>
    <lineage>
        <taxon>Bacteria</taxon>
        <taxon>Pseudomonadati</taxon>
        <taxon>Bacteroidota</taxon>
        <taxon>Flavobacteriia</taxon>
        <taxon>Flavobacteriales</taxon>
        <taxon>Weeksellaceae</taxon>
        <taxon>Riemerella</taxon>
    </lineage>
</organism>
<accession>A0A1S7DRR2</accession>
<gene>
    <name evidence="2" type="ORF">AB406_0851</name>
</gene>
<proteinExistence type="predicted"/>
<feature type="transmembrane region" description="Helical" evidence="1">
    <location>
        <begin position="13"/>
        <end position="32"/>
    </location>
</feature>
<sequence length="185" mass="21013">MGSGEVSLNPLKLSIFVIMKRYTVFIILLLVFSCRKEDAEVQYIDQTIDIFVKDTSGRDLLNTNTSQNRASFTLSDLGGAYSSVNLSSGFSRKMGVDSIYYIQYISGATRNLKDSVSPSLKYYQSDIAFNWKKKLTDSTSSLEIDTMRVIYSWQPSLFQVKEIFWNNNQIFSKQSQASNVITIVK</sequence>